<dbReference type="Pfam" id="PF18295">
    <property type="entry name" value="Pdase_M17_N2"/>
    <property type="match status" value="1"/>
</dbReference>
<organism evidence="7">
    <name type="scientific">Ascaris suum</name>
    <name type="common">Pig roundworm</name>
    <name type="synonym">Ascaris lumbricoides</name>
    <dbReference type="NCBI Taxonomy" id="6253"/>
    <lineage>
        <taxon>Eukaryota</taxon>
        <taxon>Metazoa</taxon>
        <taxon>Ecdysozoa</taxon>
        <taxon>Nematoda</taxon>
        <taxon>Chromadorea</taxon>
        <taxon>Rhabditida</taxon>
        <taxon>Spirurina</taxon>
        <taxon>Ascaridomorpha</taxon>
        <taxon>Ascaridoidea</taxon>
        <taxon>Ascarididae</taxon>
        <taxon>Ascaris</taxon>
    </lineage>
</organism>
<reference evidence="7" key="1">
    <citation type="journal article" date="2011" name="Genome Res.">
        <title>Deep small RNA sequencing from the nematode Ascaris reveals conservation, functional diversification, and novel developmental profiles.</title>
        <authorList>
            <person name="Wang J."/>
            <person name="Czech B."/>
            <person name="Crunk A."/>
            <person name="Wallace A."/>
            <person name="Mitreva M."/>
            <person name="Hannon G.J."/>
            <person name="Davis R.E."/>
        </authorList>
    </citation>
    <scope>NUCLEOTIDE SEQUENCE</scope>
</reference>
<dbReference type="Pfam" id="PF00883">
    <property type="entry name" value="Peptidase_M17"/>
    <property type="match status" value="1"/>
</dbReference>
<sequence length="354" mass="37927">MRGLLRTFAASIKKMSSFAVRAGLSVTDVLSAERQVLLVGKQKQLKVLNFENGLKSKLADCVSPKLWQQALSSLSAKSSCSVPLHLNLAKVISVPDEVSRHNAPSNAIAIFKEVKATSRPEGVKNVSVVLYSDITDVFASVAAISRCFPLYDRHTKVNCPLEKVDVEVVVPGPQKLSDADVNFLQTLCDSVRTAARMIDTPCNELHTEAFADEAITFVGKLSGVTSTIIKGQDLLKQGFGGIYHVGKAAAHPPIFACFSYKPSGATQTYALVGKGIVYDSGGMSIKSKTIMPGMKEDMGGAAGMLSSFYTLVKSGFNQNLHCLLCIAENSVSPEANLSKSDSLQRFDVAAVQTM</sequence>
<dbReference type="GO" id="GO:0070006">
    <property type="term" value="F:metalloaminopeptidase activity"/>
    <property type="evidence" value="ECO:0007669"/>
    <property type="project" value="InterPro"/>
</dbReference>
<dbReference type="GO" id="GO:0006508">
    <property type="term" value="P:proteolysis"/>
    <property type="evidence" value="ECO:0007669"/>
    <property type="project" value="UniProtKB-KW"/>
</dbReference>
<keyword evidence="3" id="KW-0645">Protease</keyword>
<evidence type="ECO:0000256" key="2">
    <source>
        <dbReference type="ARBA" id="ARBA00022438"/>
    </source>
</evidence>
<dbReference type="Gene3D" id="3.40.50.10590">
    <property type="entry name" value="Zn-dependent exopeptidases"/>
    <property type="match status" value="1"/>
</dbReference>
<dbReference type="InterPro" id="IPR041417">
    <property type="entry name" value="NPEPL1_N"/>
</dbReference>
<evidence type="ECO:0000256" key="1">
    <source>
        <dbReference type="ARBA" id="ARBA00009528"/>
    </source>
</evidence>
<dbReference type="PANTHER" id="PTHR11963:SF4">
    <property type="entry name" value="AMINOPEPTIDASE NPEPL1-RELATED"/>
    <property type="match status" value="1"/>
</dbReference>
<evidence type="ECO:0000259" key="5">
    <source>
        <dbReference type="Pfam" id="PF00883"/>
    </source>
</evidence>
<evidence type="ECO:0000256" key="3">
    <source>
        <dbReference type="ARBA" id="ARBA00022670"/>
    </source>
</evidence>
<feature type="domain" description="Probable aminopeptidase NPEPL1 N-terminal" evidence="6">
    <location>
        <begin position="35"/>
        <end position="155"/>
    </location>
</feature>
<keyword evidence="4" id="KW-0378">Hydrolase</keyword>
<dbReference type="SUPFAM" id="SSF53187">
    <property type="entry name" value="Zn-dependent exopeptidases"/>
    <property type="match status" value="1"/>
</dbReference>
<proteinExistence type="evidence at transcript level"/>
<accession>F1KZ87</accession>
<dbReference type="GO" id="GO:0030145">
    <property type="term" value="F:manganese ion binding"/>
    <property type="evidence" value="ECO:0007669"/>
    <property type="project" value="InterPro"/>
</dbReference>
<dbReference type="GO" id="GO:0005737">
    <property type="term" value="C:cytoplasm"/>
    <property type="evidence" value="ECO:0007669"/>
    <property type="project" value="InterPro"/>
</dbReference>
<evidence type="ECO:0000259" key="6">
    <source>
        <dbReference type="Pfam" id="PF18295"/>
    </source>
</evidence>
<dbReference type="PANTHER" id="PTHR11963">
    <property type="entry name" value="LEUCINE AMINOPEPTIDASE-RELATED"/>
    <property type="match status" value="1"/>
</dbReference>
<dbReference type="InterPro" id="IPR000819">
    <property type="entry name" value="Peptidase_M17_C"/>
</dbReference>
<comment type="similarity">
    <text evidence="1">Belongs to the peptidase M17 family.</text>
</comment>
<name>F1KZ87_ASCSU</name>
<dbReference type="PRINTS" id="PR00481">
    <property type="entry name" value="LAMNOPPTDASE"/>
</dbReference>
<feature type="domain" description="Cytosol aminopeptidase" evidence="5">
    <location>
        <begin position="194"/>
        <end position="336"/>
    </location>
</feature>
<dbReference type="Gene3D" id="3.40.630.10">
    <property type="entry name" value="Zn peptidases"/>
    <property type="match status" value="1"/>
</dbReference>
<dbReference type="EMBL" id="JI168430">
    <property type="protein sequence ID" value="ADY43191.1"/>
    <property type="molecule type" value="mRNA"/>
</dbReference>
<evidence type="ECO:0000313" key="7">
    <source>
        <dbReference type="EMBL" id="ADY43191.1"/>
    </source>
</evidence>
<keyword evidence="2 7" id="KW-0031">Aminopeptidase</keyword>
<dbReference type="MEROPS" id="M17.A05"/>
<protein>
    <submittedName>
        <fullName evidence="7">Leucine aminopeptidase 1</fullName>
    </submittedName>
</protein>
<evidence type="ECO:0000256" key="4">
    <source>
        <dbReference type="ARBA" id="ARBA00022801"/>
    </source>
</evidence>
<dbReference type="AlphaFoldDB" id="F1KZ87"/>
<dbReference type="InterPro" id="IPR011356">
    <property type="entry name" value="Leucine_aapep/pepB"/>
</dbReference>